<reference evidence="9 10" key="1">
    <citation type="journal article" date="2023" name="Elife">
        <title>Identification of key yeast species and microbe-microbe interactions impacting larval growth of Drosophila in the wild.</title>
        <authorList>
            <person name="Mure A."/>
            <person name="Sugiura Y."/>
            <person name="Maeda R."/>
            <person name="Honda K."/>
            <person name="Sakurai N."/>
            <person name="Takahashi Y."/>
            <person name="Watada M."/>
            <person name="Katoh T."/>
            <person name="Gotoh A."/>
            <person name="Gotoh Y."/>
            <person name="Taniguchi I."/>
            <person name="Nakamura K."/>
            <person name="Hayashi T."/>
            <person name="Katayama T."/>
            <person name="Uemura T."/>
            <person name="Hattori Y."/>
        </authorList>
    </citation>
    <scope>NUCLEOTIDE SEQUENCE [LARGE SCALE GENOMIC DNA]</scope>
    <source>
        <strain evidence="9 10">SC-9</strain>
    </source>
</reference>
<dbReference type="InterPro" id="IPR019024">
    <property type="entry name" value="RNase_H2_suB_wHTH"/>
</dbReference>
<dbReference type="Proteomes" id="UP001360560">
    <property type="component" value="Unassembled WGS sequence"/>
</dbReference>
<dbReference type="Pfam" id="PF17745">
    <property type="entry name" value="Ydr279_N"/>
    <property type="match status" value="1"/>
</dbReference>
<evidence type="ECO:0000256" key="6">
    <source>
        <dbReference type="SAM" id="MobiDB-lite"/>
    </source>
</evidence>
<feature type="domain" description="Ribonuclease H2 subunit B wHTH" evidence="7">
    <location>
        <begin position="119"/>
        <end position="262"/>
    </location>
</feature>
<dbReference type="PANTHER" id="PTHR13383">
    <property type="entry name" value="RIBONUCLEASE H2 SUBUNIT B"/>
    <property type="match status" value="1"/>
</dbReference>
<gene>
    <name evidence="9" type="ORF">DASC09_049280</name>
</gene>
<name>A0AAV5QTZ0_9ASCO</name>
<evidence type="ECO:0000256" key="1">
    <source>
        <dbReference type="ARBA" id="ARBA00004123"/>
    </source>
</evidence>
<dbReference type="Gene3D" id="1.10.20.120">
    <property type="match status" value="1"/>
</dbReference>
<sequence length="342" mass="38453">MAIQNLKVIILPKNGNPINKITIDLNDPTGVDKSDWKIISLPHPRTSSPVKYIFNSSTLYELRQIQGSNPHLKDSQRLETEDGSAIKSLLIESSTPGNHTGLIIEDPSVYVTSPFNPVYLLISFFVAKKYHLSDTTRFISLEDLVDSMESQDKFEPMAVKLPMGILEDGLSKICESIEENGDTFYKFSMKKTLEFLQHKTNKLKSLEEEKFPKSILQKLIIPLVTPADSTSSTPPEILDAAKLKYSISLIGSYLPQVIVNELAKSFKEDLTKLDEYLQQQKQIKDKKKLAEEGLREMDKQIKAGGNSRKKPVSKKTAGIKKPTAPRKVVRGALDNFFKKKVT</sequence>
<dbReference type="GO" id="GO:0032299">
    <property type="term" value="C:ribonuclease H2 complex"/>
    <property type="evidence" value="ECO:0007669"/>
    <property type="project" value="InterPro"/>
</dbReference>
<dbReference type="GeneID" id="90075578"/>
<dbReference type="CDD" id="cd09270">
    <property type="entry name" value="RNase_H2-B"/>
    <property type="match status" value="1"/>
</dbReference>
<dbReference type="InterPro" id="IPR041195">
    <property type="entry name" value="Rnh202_N"/>
</dbReference>
<evidence type="ECO:0000259" key="8">
    <source>
        <dbReference type="Pfam" id="PF17745"/>
    </source>
</evidence>
<evidence type="ECO:0000256" key="4">
    <source>
        <dbReference type="ARBA" id="ARBA00024778"/>
    </source>
</evidence>
<dbReference type="Pfam" id="PF09468">
    <property type="entry name" value="RNase_H2-Ydr279"/>
    <property type="match status" value="1"/>
</dbReference>
<protein>
    <recommendedName>
        <fullName evidence="2">Ribonuclease H2 subunit B</fullName>
    </recommendedName>
    <alternativeName>
        <fullName evidence="5">Ribonuclease HI subunit B</fullName>
    </alternativeName>
</protein>
<evidence type="ECO:0000313" key="9">
    <source>
        <dbReference type="EMBL" id="GMM37603.1"/>
    </source>
</evidence>
<comment type="function">
    <text evidence="4">Non catalytic subunit of RNase H2, an endonuclease that specifically degrades the RNA of RNA:DNA hybrids. Participates in DNA replication, possibly by mediating the removal of lagging-strand Okazaki fragment RNA primers during DNA replication. Mediates the excision of single ribonucleotides from DNA:RNA duplexes.</text>
</comment>
<keyword evidence="10" id="KW-1185">Reference proteome</keyword>
<feature type="domain" description="Rnh202 triple barrel" evidence="8">
    <location>
        <begin position="28"/>
        <end position="116"/>
    </location>
</feature>
<accession>A0AAV5QTZ0</accession>
<dbReference type="GO" id="GO:0006401">
    <property type="term" value="P:RNA catabolic process"/>
    <property type="evidence" value="ECO:0007669"/>
    <property type="project" value="TreeGrafter"/>
</dbReference>
<comment type="caution">
    <text evidence="9">The sequence shown here is derived from an EMBL/GenBank/DDBJ whole genome shotgun (WGS) entry which is preliminary data.</text>
</comment>
<dbReference type="GO" id="GO:0005654">
    <property type="term" value="C:nucleoplasm"/>
    <property type="evidence" value="ECO:0007669"/>
    <property type="project" value="TreeGrafter"/>
</dbReference>
<feature type="region of interest" description="Disordered" evidence="6">
    <location>
        <begin position="294"/>
        <end position="324"/>
    </location>
</feature>
<evidence type="ECO:0000256" key="5">
    <source>
        <dbReference type="ARBA" id="ARBA00033464"/>
    </source>
</evidence>
<keyword evidence="3" id="KW-0539">Nucleus</keyword>
<dbReference type="RefSeq" id="XP_064854599.1">
    <property type="nucleotide sequence ID" value="XM_064998527.1"/>
</dbReference>
<evidence type="ECO:0000313" key="10">
    <source>
        <dbReference type="Proteomes" id="UP001360560"/>
    </source>
</evidence>
<proteinExistence type="predicted"/>
<evidence type="ECO:0000256" key="3">
    <source>
        <dbReference type="ARBA" id="ARBA00023242"/>
    </source>
</evidence>
<dbReference type="EMBL" id="BTFZ01000012">
    <property type="protein sequence ID" value="GMM37603.1"/>
    <property type="molecule type" value="Genomic_DNA"/>
</dbReference>
<comment type="subcellular location">
    <subcellularLocation>
        <location evidence="1">Nucleus</location>
    </subcellularLocation>
</comment>
<dbReference type="InterPro" id="IPR040456">
    <property type="entry name" value="RNase_H2_suB"/>
</dbReference>
<evidence type="ECO:0000256" key="2">
    <source>
        <dbReference type="ARBA" id="ARBA00019062"/>
    </source>
</evidence>
<dbReference type="PANTHER" id="PTHR13383:SF11">
    <property type="entry name" value="RIBONUCLEASE H2 SUBUNIT B"/>
    <property type="match status" value="1"/>
</dbReference>
<dbReference type="AlphaFoldDB" id="A0AAV5QTZ0"/>
<organism evidence="9 10">
    <name type="scientific">Saccharomycopsis crataegensis</name>
    <dbReference type="NCBI Taxonomy" id="43959"/>
    <lineage>
        <taxon>Eukaryota</taxon>
        <taxon>Fungi</taxon>
        <taxon>Dikarya</taxon>
        <taxon>Ascomycota</taxon>
        <taxon>Saccharomycotina</taxon>
        <taxon>Saccharomycetes</taxon>
        <taxon>Saccharomycopsidaceae</taxon>
        <taxon>Saccharomycopsis</taxon>
    </lineage>
</organism>
<evidence type="ECO:0000259" key="7">
    <source>
        <dbReference type="Pfam" id="PF09468"/>
    </source>
</evidence>